<evidence type="ECO:0000256" key="1">
    <source>
        <dbReference type="SAM" id="Coils"/>
    </source>
</evidence>
<sequence length="129" mass="14610">MTDLILYLYLIDVIGSIAFVLKAIAAIFIIILFFIVVYLFSEASYLDRDDVKHIANKYCKPIVIALTLTSLMLAVIPSKQTMYITLGLHAANQALQQPKMVQVGNQAMRILQAKLEEYEKELTKENIDD</sequence>
<keyword evidence="2" id="KW-1133">Transmembrane helix</keyword>
<feature type="transmembrane region" description="Helical" evidence="2">
    <location>
        <begin position="58"/>
        <end position="76"/>
    </location>
</feature>
<keyword evidence="1" id="KW-0175">Coiled coil</keyword>
<organism evidence="3 4">
    <name type="scientific">Moraxella bovoculi</name>
    <dbReference type="NCBI Taxonomy" id="386891"/>
    <lineage>
        <taxon>Bacteria</taxon>
        <taxon>Pseudomonadati</taxon>
        <taxon>Pseudomonadota</taxon>
        <taxon>Gammaproteobacteria</taxon>
        <taxon>Moraxellales</taxon>
        <taxon>Moraxellaceae</taxon>
        <taxon>Moraxella</taxon>
    </lineage>
</organism>
<dbReference type="RefSeq" id="WP_046699275.1">
    <property type="nucleotide sequence ID" value="NZ_CP011376.1"/>
</dbReference>
<reference evidence="3 4" key="1">
    <citation type="submission" date="2015-05" db="EMBL/GenBank/DDBJ databases">
        <authorList>
            <person name="Dickey A."/>
            <person name="Clawson M."/>
            <person name="Bono J."/>
            <person name="Loy J.D."/>
        </authorList>
    </citation>
    <scope>NUCLEOTIDE SEQUENCE [LARGE SCALE GENOMIC DNA]</scope>
    <source>
        <strain evidence="3 4">22581</strain>
    </source>
</reference>
<dbReference type="Proteomes" id="UP000077465">
    <property type="component" value="Chromosome"/>
</dbReference>
<keyword evidence="2" id="KW-0472">Membrane</keyword>
<feature type="transmembrane region" description="Helical" evidence="2">
    <location>
        <begin position="6"/>
        <end position="37"/>
    </location>
</feature>
<dbReference type="AlphaFoldDB" id="A0AAC8PVN0"/>
<evidence type="ECO:0000256" key="2">
    <source>
        <dbReference type="SAM" id="Phobius"/>
    </source>
</evidence>
<accession>A0AAC8PVN0</accession>
<name>A0AAC8PVN0_9GAMM</name>
<keyword evidence="2" id="KW-0812">Transmembrane</keyword>
<evidence type="ECO:0000313" key="3">
    <source>
        <dbReference type="EMBL" id="AKG07815.1"/>
    </source>
</evidence>
<protein>
    <submittedName>
        <fullName evidence="3">Uncharacterized protein</fullName>
    </submittedName>
</protein>
<feature type="coiled-coil region" evidence="1">
    <location>
        <begin position="101"/>
        <end position="128"/>
    </location>
</feature>
<proteinExistence type="predicted"/>
<evidence type="ECO:0000313" key="4">
    <source>
        <dbReference type="Proteomes" id="UP000077465"/>
    </source>
</evidence>
<dbReference type="EMBL" id="CP011376">
    <property type="protein sequence ID" value="AKG07815.1"/>
    <property type="molecule type" value="Genomic_DNA"/>
</dbReference>
<gene>
    <name evidence="3" type="ORF">AAX06_06210</name>
</gene>